<proteinExistence type="predicted"/>
<keyword evidence="2" id="KW-1185">Reference proteome</keyword>
<evidence type="ECO:0000313" key="1">
    <source>
        <dbReference type="EMBL" id="RAK42683.1"/>
    </source>
</evidence>
<comment type="caution">
    <text evidence="1">The sequence shown here is derived from an EMBL/GenBank/DDBJ whole genome shotgun (WGS) entry which is preliminary data.</text>
</comment>
<dbReference type="EMBL" id="QLMJ01000002">
    <property type="protein sequence ID" value="RAK42683.1"/>
    <property type="molecule type" value="Genomic_DNA"/>
</dbReference>
<protein>
    <submittedName>
        <fullName evidence="1">Uncharacterized protein</fullName>
    </submittedName>
</protein>
<gene>
    <name evidence="1" type="ORF">B0I29_102508</name>
</gene>
<dbReference type="AlphaFoldDB" id="A0A327ZJ74"/>
<organism evidence="1 2">
    <name type="scientific">Actinoplanes lutulentus</name>
    <dbReference type="NCBI Taxonomy" id="1287878"/>
    <lineage>
        <taxon>Bacteria</taxon>
        <taxon>Bacillati</taxon>
        <taxon>Actinomycetota</taxon>
        <taxon>Actinomycetes</taxon>
        <taxon>Micromonosporales</taxon>
        <taxon>Micromonosporaceae</taxon>
        <taxon>Actinoplanes</taxon>
    </lineage>
</organism>
<dbReference type="Proteomes" id="UP000249341">
    <property type="component" value="Unassembled WGS sequence"/>
</dbReference>
<evidence type="ECO:0000313" key="2">
    <source>
        <dbReference type="Proteomes" id="UP000249341"/>
    </source>
</evidence>
<name>A0A327ZJ74_9ACTN</name>
<reference evidence="1 2" key="1">
    <citation type="submission" date="2018-06" db="EMBL/GenBank/DDBJ databases">
        <title>Genomic Encyclopedia of Type Strains, Phase III (KMG-III): the genomes of soil and plant-associated and newly described type strains.</title>
        <authorList>
            <person name="Whitman W."/>
        </authorList>
    </citation>
    <scope>NUCLEOTIDE SEQUENCE [LARGE SCALE GENOMIC DNA]</scope>
    <source>
        <strain evidence="1 2">CGMCC 4.7090</strain>
    </source>
</reference>
<sequence length="31" mass="3355">MLLMLLLVLMTGLAAALFTATRGPVRPSRLK</sequence>
<accession>A0A327ZJ74</accession>